<dbReference type="EMBL" id="CM004474">
    <property type="protein sequence ID" value="OCT80858.1"/>
    <property type="molecule type" value="Genomic_DNA"/>
</dbReference>
<name>A0A974CVX7_XENLA</name>
<evidence type="ECO:0000313" key="1">
    <source>
        <dbReference type="EMBL" id="OCT80858.1"/>
    </source>
</evidence>
<dbReference type="AlphaFoldDB" id="A0A974CVX7"/>
<accession>A0A974CVX7</accession>
<dbReference type="Proteomes" id="UP000694892">
    <property type="component" value="Chromosome 5L"/>
</dbReference>
<organism evidence="1 2">
    <name type="scientific">Xenopus laevis</name>
    <name type="common">African clawed frog</name>
    <dbReference type="NCBI Taxonomy" id="8355"/>
    <lineage>
        <taxon>Eukaryota</taxon>
        <taxon>Metazoa</taxon>
        <taxon>Chordata</taxon>
        <taxon>Craniata</taxon>
        <taxon>Vertebrata</taxon>
        <taxon>Euteleostomi</taxon>
        <taxon>Amphibia</taxon>
        <taxon>Batrachia</taxon>
        <taxon>Anura</taxon>
        <taxon>Pipoidea</taxon>
        <taxon>Pipidae</taxon>
        <taxon>Xenopodinae</taxon>
        <taxon>Xenopus</taxon>
        <taxon>Xenopus</taxon>
    </lineage>
</organism>
<sequence length="91" mass="10043">MPLDLLQYQRCSSTTVGSVTTTREQLNNWPLLHPPITCSSLLFPQAQEKGSKGSCEAARNACSVQPGLITQARAQRAMRAKRTAQWWEGSP</sequence>
<evidence type="ECO:0000313" key="2">
    <source>
        <dbReference type="Proteomes" id="UP000694892"/>
    </source>
</evidence>
<reference evidence="2" key="1">
    <citation type="journal article" date="2016" name="Nature">
        <title>Genome evolution in the allotetraploid frog Xenopus laevis.</title>
        <authorList>
            <person name="Session A.M."/>
            <person name="Uno Y."/>
            <person name="Kwon T."/>
            <person name="Chapman J.A."/>
            <person name="Toyoda A."/>
            <person name="Takahashi S."/>
            <person name="Fukui A."/>
            <person name="Hikosaka A."/>
            <person name="Suzuki A."/>
            <person name="Kondo M."/>
            <person name="van Heeringen S.J."/>
            <person name="Quigley I."/>
            <person name="Heinz S."/>
            <person name="Ogino H."/>
            <person name="Ochi H."/>
            <person name="Hellsten U."/>
            <person name="Lyons J.B."/>
            <person name="Simakov O."/>
            <person name="Putnam N."/>
            <person name="Stites J."/>
            <person name="Kuroki Y."/>
            <person name="Tanaka T."/>
            <person name="Michiue T."/>
            <person name="Watanabe M."/>
            <person name="Bogdanovic O."/>
            <person name="Lister R."/>
            <person name="Georgiou G."/>
            <person name="Paranjpe S.S."/>
            <person name="van Kruijsbergen I."/>
            <person name="Shu S."/>
            <person name="Carlson J."/>
            <person name="Kinoshita T."/>
            <person name="Ohta Y."/>
            <person name="Mawaribuchi S."/>
            <person name="Jenkins J."/>
            <person name="Grimwood J."/>
            <person name="Schmutz J."/>
            <person name="Mitros T."/>
            <person name="Mozaffari S.V."/>
            <person name="Suzuki Y."/>
            <person name="Haramoto Y."/>
            <person name="Yamamoto T.S."/>
            <person name="Takagi C."/>
            <person name="Heald R."/>
            <person name="Miller K."/>
            <person name="Haudenschild C."/>
            <person name="Kitzman J."/>
            <person name="Nakayama T."/>
            <person name="Izutsu Y."/>
            <person name="Robert J."/>
            <person name="Fortriede J."/>
            <person name="Burns K."/>
            <person name="Lotay V."/>
            <person name="Karimi K."/>
            <person name="Yasuoka Y."/>
            <person name="Dichmann D.S."/>
            <person name="Flajnik M.F."/>
            <person name="Houston D.W."/>
            <person name="Shendure J."/>
            <person name="DuPasquier L."/>
            <person name="Vize P.D."/>
            <person name="Zorn A.M."/>
            <person name="Ito M."/>
            <person name="Marcotte E.M."/>
            <person name="Wallingford J.B."/>
            <person name="Ito Y."/>
            <person name="Asashima M."/>
            <person name="Ueno N."/>
            <person name="Matsuda Y."/>
            <person name="Veenstra G.J."/>
            <person name="Fujiyama A."/>
            <person name="Harland R.M."/>
            <person name="Taira M."/>
            <person name="Rokhsar D.S."/>
        </authorList>
    </citation>
    <scope>NUCLEOTIDE SEQUENCE [LARGE SCALE GENOMIC DNA]</scope>
    <source>
        <strain evidence="2">J</strain>
    </source>
</reference>
<protein>
    <submittedName>
        <fullName evidence="1">Uncharacterized protein</fullName>
    </submittedName>
</protein>
<gene>
    <name evidence="1" type="ORF">XELAEV_18027669mg</name>
</gene>
<proteinExistence type="predicted"/>